<sequence length="92" mass="10674">MVGKNDKLNIEYVKDEKNVLKLKVPSRHISRATYRCSLKYKPNSIGVSDVTHIYYLSYARYLSKMFKPAEILSDIFKKDNSIPVIESDNDDD</sequence>
<gene>
    <name evidence="1" type="ORF">ALC57_18394</name>
</gene>
<dbReference type="Proteomes" id="UP000078492">
    <property type="component" value="Unassembled WGS sequence"/>
</dbReference>
<evidence type="ECO:0000313" key="2">
    <source>
        <dbReference type="Proteomes" id="UP000078492"/>
    </source>
</evidence>
<reference evidence="1 2" key="1">
    <citation type="submission" date="2015-09" db="EMBL/GenBank/DDBJ databases">
        <title>Trachymyrmex cornetzi WGS genome.</title>
        <authorList>
            <person name="Nygaard S."/>
            <person name="Hu H."/>
            <person name="Boomsma J."/>
            <person name="Zhang G."/>
        </authorList>
    </citation>
    <scope>NUCLEOTIDE SEQUENCE [LARGE SCALE GENOMIC DNA]</scope>
    <source>
        <strain evidence="1">Tcor2-1</strain>
        <tissue evidence="1">Whole body</tissue>
    </source>
</reference>
<dbReference type="AlphaFoldDB" id="A0A151IS05"/>
<keyword evidence="2" id="KW-1185">Reference proteome</keyword>
<dbReference type="EMBL" id="KQ981100">
    <property type="protein sequence ID" value="KYN09489.1"/>
    <property type="molecule type" value="Genomic_DNA"/>
</dbReference>
<evidence type="ECO:0000313" key="1">
    <source>
        <dbReference type="EMBL" id="KYN09489.1"/>
    </source>
</evidence>
<organism evidence="1 2">
    <name type="scientific">Trachymyrmex cornetzi</name>
    <dbReference type="NCBI Taxonomy" id="471704"/>
    <lineage>
        <taxon>Eukaryota</taxon>
        <taxon>Metazoa</taxon>
        <taxon>Ecdysozoa</taxon>
        <taxon>Arthropoda</taxon>
        <taxon>Hexapoda</taxon>
        <taxon>Insecta</taxon>
        <taxon>Pterygota</taxon>
        <taxon>Neoptera</taxon>
        <taxon>Endopterygota</taxon>
        <taxon>Hymenoptera</taxon>
        <taxon>Apocrita</taxon>
        <taxon>Aculeata</taxon>
        <taxon>Formicoidea</taxon>
        <taxon>Formicidae</taxon>
        <taxon>Myrmicinae</taxon>
        <taxon>Trachymyrmex</taxon>
    </lineage>
</organism>
<name>A0A151IS05_9HYME</name>
<protein>
    <submittedName>
        <fullName evidence="1">Uncharacterized protein</fullName>
    </submittedName>
</protein>
<proteinExistence type="predicted"/>
<accession>A0A151IS05</accession>